<feature type="compositionally biased region" description="Polar residues" evidence="1">
    <location>
        <begin position="548"/>
        <end position="562"/>
    </location>
</feature>
<feature type="compositionally biased region" description="Low complexity" evidence="1">
    <location>
        <begin position="246"/>
        <end position="259"/>
    </location>
</feature>
<feature type="compositionally biased region" description="Polar residues" evidence="1">
    <location>
        <begin position="320"/>
        <end position="339"/>
    </location>
</feature>
<feature type="compositionally biased region" description="Basic and acidic residues" evidence="1">
    <location>
        <begin position="128"/>
        <end position="145"/>
    </location>
</feature>
<evidence type="ECO:0000313" key="2">
    <source>
        <dbReference type="EMBL" id="VDP83015.1"/>
    </source>
</evidence>
<proteinExistence type="predicted"/>
<dbReference type="Proteomes" id="UP000272942">
    <property type="component" value="Unassembled WGS sequence"/>
</dbReference>
<name>A0A183AMN2_9TREM</name>
<dbReference type="WBParaSite" id="ECPE_0000823901-mRNA-1">
    <property type="protein sequence ID" value="ECPE_0000823901-mRNA-1"/>
    <property type="gene ID" value="ECPE_0000823901"/>
</dbReference>
<feature type="compositionally biased region" description="Polar residues" evidence="1">
    <location>
        <begin position="1"/>
        <end position="18"/>
    </location>
</feature>
<feature type="compositionally biased region" description="Polar residues" evidence="1">
    <location>
        <begin position="299"/>
        <end position="310"/>
    </location>
</feature>
<keyword evidence="3" id="KW-1185">Reference proteome</keyword>
<sequence>MSSLSGSKRPATDSQPNTAELPRKGSRDISPLSCDSSETYPGQSDKRAKLTNRPTQSSSKAPSKDENSSSKSVKKSDSSFLPATKPSKSSKRDRDGTNAAPMSSLSQLTGATSVQSPKFRSAVATEVSKTKTEKISSKSKVDVSKRSKPAGSSAEKRPTKSKIRTVEPTSSPPKRIRPPVVFSEQNVELSSLSSSSSRVSSPSPIASSCSSSPTPPMSSIPPTAVTKVTVTSTASTFPETNRPSSVTVKTTPVTTTATVMSDSSNTKKEVPISKSSKVENKTAAKSDKIEKKKSAKTEVVTSTGSSSNPKVLTKRVPSESIPNRQLTESAGQKKSSAKTNQERIPRITNTNTGTTSTSVVTTVPLTTTAKISNSQSSGGSADSGAVGGDAGNAKIVSSTVPTNSGTAEPGKLSNQELELLFDRLLCLQQPHLAIRMGEILLAYQKHSTQSTVDPKAPPDGSEPEQKTPSARCAVKVLHEQPRLIAFNLRRLPLECLKQLAELIAEDEAISLKSNPQSKEMAEERSSASSRDTIPVSSDRVSRAKSDGGNKTLNSGDGSRNSR</sequence>
<feature type="region of interest" description="Disordered" evidence="1">
    <location>
        <begin position="1"/>
        <end position="357"/>
    </location>
</feature>
<evidence type="ECO:0000313" key="3">
    <source>
        <dbReference type="Proteomes" id="UP000272942"/>
    </source>
</evidence>
<feature type="compositionally biased region" description="Low complexity" evidence="1">
    <location>
        <begin position="348"/>
        <end position="357"/>
    </location>
</feature>
<feature type="compositionally biased region" description="Low complexity" evidence="1">
    <location>
        <begin position="190"/>
        <end position="212"/>
    </location>
</feature>
<feature type="compositionally biased region" description="Basic and acidic residues" evidence="1">
    <location>
        <begin position="265"/>
        <end position="296"/>
    </location>
</feature>
<reference evidence="2 3" key="2">
    <citation type="submission" date="2018-11" db="EMBL/GenBank/DDBJ databases">
        <authorList>
            <consortium name="Pathogen Informatics"/>
        </authorList>
    </citation>
    <scope>NUCLEOTIDE SEQUENCE [LARGE SCALE GENOMIC DNA]</scope>
    <source>
        <strain evidence="2 3">Egypt</strain>
    </source>
</reference>
<organism evidence="4">
    <name type="scientific">Echinostoma caproni</name>
    <dbReference type="NCBI Taxonomy" id="27848"/>
    <lineage>
        <taxon>Eukaryota</taxon>
        <taxon>Metazoa</taxon>
        <taxon>Spiralia</taxon>
        <taxon>Lophotrochozoa</taxon>
        <taxon>Platyhelminthes</taxon>
        <taxon>Trematoda</taxon>
        <taxon>Digenea</taxon>
        <taxon>Plagiorchiida</taxon>
        <taxon>Echinostomata</taxon>
        <taxon>Echinostomatoidea</taxon>
        <taxon>Echinostomatidae</taxon>
        <taxon>Echinostoma</taxon>
    </lineage>
</organism>
<evidence type="ECO:0000256" key="1">
    <source>
        <dbReference type="SAM" id="MobiDB-lite"/>
    </source>
</evidence>
<feature type="compositionally biased region" description="Polar residues" evidence="1">
    <location>
        <begin position="52"/>
        <end position="61"/>
    </location>
</feature>
<dbReference type="OrthoDB" id="10053467at2759"/>
<feature type="region of interest" description="Disordered" evidence="1">
    <location>
        <begin position="449"/>
        <end position="469"/>
    </location>
</feature>
<feature type="compositionally biased region" description="Low complexity" evidence="1">
    <location>
        <begin position="220"/>
        <end position="236"/>
    </location>
</feature>
<evidence type="ECO:0000313" key="4">
    <source>
        <dbReference type="WBParaSite" id="ECPE_0000823901-mRNA-1"/>
    </source>
</evidence>
<protein>
    <submittedName>
        <fullName evidence="4">Thyroid receptor-interacting protein 12</fullName>
    </submittedName>
</protein>
<dbReference type="EMBL" id="UZAN01045677">
    <property type="protein sequence ID" value="VDP83015.1"/>
    <property type="molecule type" value="Genomic_DNA"/>
</dbReference>
<feature type="compositionally biased region" description="Polar residues" evidence="1">
    <location>
        <begin position="100"/>
        <end position="118"/>
    </location>
</feature>
<dbReference type="AlphaFoldDB" id="A0A183AMN2"/>
<gene>
    <name evidence="2" type="ORF">ECPE_LOCUS8217</name>
</gene>
<accession>A0A183AMN2</accession>
<feature type="compositionally biased region" description="Polar residues" evidence="1">
    <location>
        <begin position="33"/>
        <end position="42"/>
    </location>
</feature>
<feature type="region of interest" description="Disordered" evidence="1">
    <location>
        <begin position="510"/>
        <end position="562"/>
    </location>
</feature>
<reference evidence="4" key="1">
    <citation type="submission" date="2016-06" db="UniProtKB">
        <authorList>
            <consortium name="WormBaseParasite"/>
        </authorList>
    </citation>
    <scope>IDENTIFICATION</scope>
</reference>